<dbReference type="InterPro" id="IPR011629">
    <property type="entry name" value="CobW-like_C"/>
</dbReference>
<dbReference type="InterPro" id="IPR051316">
    <property type="entry name" value="Zinc-reg_GTPase_activator"/>
</dbReference>
<dbReference type="GO" id="GO:0000166">
    <property type="term" value="F:nucleotide binding"/>
    <property type="evidence" value="ECO:0007669"/>
    <property type="project" value="UniProtKB-KW"/>
</dbReference>
<dbReference type="Proteomes" id="UP000216020">
    <property type="component" value="Unassembled WGS sequence"/>
</dbReference>
<dbReference type="InterPro" id="IPR036627">
    <property type="entry name" value="CobW-likC_sf"/>
</dbReference>
<keyword evidence="3" id="KW-0143">Chaperone</keyword>
<dbReference type="CDD" id="cd03112">
    <property type="entry name" value="CobW-like"/>
    <property type="match status" value="1"/>
</dbReference>
<sequence length="364" mass="39131">MDTASSSEPRIPVTLLTGFLGSGKTTLLNHWLRDPALADAAVIVNEFGEIGIDHALIASSNDHTIELSTGCLCCTVQGDLVETLRELRSKRSNGSIPAFNRILIETTGMADVVPVIQALMTFPVACSFRLNRVLTVVDAVNGLATLAAHPEAVKQVAVADALLVTKTDLPGAQGAILEDTLARINPAAARIASGSPARPDAAVLDGPDVYDAAARPELARQWLNAAMYATSHDEEGTGDAEHGYGFGHRPAYSHGHARIESFCLSFDQPFEWLQVSAWLDALVMAHPDELLRVKGILHVAGHQRPIVVQAVQRLFHPPAELPAGTDVDRRSQIVFITNGLSRDYVLQVWNTVRERASLPAARTA</sequence>
<dbReference type="SMART" id="SM00833">
    <property type="entry name" value="CobW_C"/>
    <property type="match status" value="1"/>
</dbReference>
<comment type="similarity">
    <text evidence="4">Belongs to the SIMIBI class G3E GTPase family. ZNG1 subfamily.</text>
</comment>
<keyword evidence="2" id="KW-0378">Hydrolase</keyword>
<evidence type="ECO:0000313" key="9">
    <source>
        <dbReference type="Proteomes" id="UP000216020"/>
    </source>
</evidence>
<accession>A0A261S188</accession>
<dbReference type="GO" id="GO:0005737">
    <property type="term" value="C:cytoplasm"/>
    <property type="evidence" value="ECO:0007669"/>
    <property type="project" value="TreeGrafter"/>
</dbReference>
<evidence type="ECO:0000256" key="6">
    <source>
        <dbReference type="ARBA" id="ARBA00049117"/>
    </source>
</evidence>
<dbReference type="InterPro" id="IPR003495">
    <property type="entry name" value="CobW/HypB/UreG_nucleotide-bd"/>
</dbReference>
<gene>
    <name evidence="8" type="ORF">CAL29_24495</name>
</gene>
<dbReference type="AlphaFoldDB" id="A0A261S188"/>
<evidence type="ECO:0000259" key="7">
    <source>
        <dbReference type="SMART" id="SM00833"/>
    </source>
</evidence>
<keyword evidence="1" id="KW-0547">Nucleotide-binding</keyword>
<dbReference type="SUPFAM" id="SSF52540">
    <property type="entry name" value="P-loop containing nucleoside triphosphate hydrolases"/>
    <property type="match status" value="1"/>
</dbReference>
<comment type="function">
    <text evidence="5">Zinc chaperone that directly transfers zinc cofactor to target proteins, thereby activating them. Zinc is transferred from the CXCC motif in the GTPase domain to the zinc binding site in target proteins in a process requiring GTP hydrolysis.</text>
</comment>
<dbReference type="Gene3D" id="3.30.1220.10">
    <property type="entry name" value="CobW-like, C-terminal domain"/>
    <property type="match status" value="1"/>
</dbReference>
<proteinExistence type="inferred from homology"/>
<evidence type="ECO:0000256" key="3">
    <source>
        <dbReference type="ARBA" id="ARBA00023186"/>
    </source>
</evidence>
<dbReference type="InterPro" id="IPR027417">
    <property type="entry name" value="P-loop_NTPase"/>
</dbReference>
<dbReference type="Pfam" id="PF02492">
    <property type="entry name" value="cobW"/>
    <property type="match status" value="1"/>
</dbReference>
<dbReference type="PANTHER" id="PTHR13748">
    <property type="entry name" value="COBW-RELATED"/>
    <property type="match status" value="1"/>
</dbReference>
<evidence type="ECO:0000256" key="4">
    <source>
        <dbReference type="ARBA" id="ARBA00034320"/>
    </source>
</evidence>
<reference evidence="9" key="1">
    <citation type="submission" date="2017-05" db="EMBL/GenBank/DDBJ databases">
        <title>Complete and WGS of Bordetella genogroups.</title>
        <authorList>
            <person name="Spilker T."/>
            <person name="Lipuma J."/>
        </authorList>
    </citation>
    <scope>NUCLEOTIDE SEQUENCE [LARGE SCALE GENOMIC DNA]</scope>
    <source>
        <strain evidence="9">AU16122</strain>
    </source>
</reference>
<comment type="catalytic activity">
    <reaction evidence="6">
        <text>GTP + H2O = GDP + phosphate + H(+)</text>
        <dbReference type="Rhea" id="RHEA:19669"/>
        <dbReference type="ChEBI" id="CHEBI:15377"/>
        <dbReference type="ChEBI" id="CHEBI:15378"/>
        <dbReference type="ChEBI" id="CHEBI:37565"/>
        <dbReference type="ChEBI" id="CHEBI:43474"/>
        <dbReference type="ChEBI" id="CHEBI:58189"/>
    </reaction>
    <physiologicalReaction direction="left-to-right" evidence="6">
        <dbReference type="Rhea" id="RHEA:19670"/>
    </physiologicalReaction>
</comment>
<dbReference type="Pfam" id="PF07683">
    <property type="entry name" value="CobW_C"/>
    <property type="match status" value="1"/>
</dbReference>
<evidence type="ECO:0000256" key="5">
    <source>
        <dbReference type="ARBA" id="ARBA00045658"/>
    </source>
</evidence>
<name>A0A261S188_9BORD</name>
<dbReference type="PANTHER" id="PTHR13748:SF62">
    <property type="entry name" value="COBW DOMAIN-CONTAINING PROTEIN"/>
    <property type="match status" value="1"/>
</dbReference>
<organism evidence="8 9">
    <name type="scientific">Bordetella genomosp. 10</name>
    <dbReference type="NCBI Taxonomy" id="1416804"/>
    <lineage>
        <taxon>Bacteria</taxon>
        <taxon>Pseudomonadati</taxon>
        <taxon>Pseudomonadota</taxon>
        <taxon>Betaproteobacteria</taxon>
        <taxon>Burkholderiales</taxon>
        <taxon>Alcaligenaceae</taxon>
        <taxon>Bordetella</taxon>
    </lineage>
</organism>
<evidence type="ECO:0000256" key="2">
    <source>
        <dbReference type="ARBA" id="ARBA00022801"/>
    </source>
</evidence>
<evidence type="ECO:0000313" key="8">
    <source>
        <dbReference type="EMBL" id="OZI31098.1"/>
    </source>
</evidence>
<dbReference type="GO" id="GO:0016787">
    <property type="term" value="F:hydrolase activity"/>
    <property type="evidence" value="ECO:0007669"/>
    <property type="project" value="UniProtKB-KW"/>
</dbReference>
<dbReference type="EMBL" id="NEVM01000005">
    <property type="protein sequence ID" value="OZI31098.1"/>
    <property type="molecule type" value="Genomic_DNA"/>
</dbReference>
<dbReference type="RefSeq" id="WP_094855513.1">
    <property type="nucleotide sequence ID" value="NZ_NEVM01000005.1"/>
</dbReference>
<comment type="caution">
    <text evidence="8">The sequence shown here is derived from an EMBL/GenBank/DDBJ whole genome shotgun (WGS) entry which is preliminary data.</text>
</comment>
<dbReference type="OrthoDB" id="9808822at2"/>
<dbReference type="Gene3D" id="3.40.50.300">
    <property type="entry name" value="P-loop containing nucleotide triphosphate hydrolases"/>
    <property type="match status" value="1"/>
</dbReference>
<evidence type="ECO:0000256" key="1">
    <source>
        <dbReference type="ARBA" id="ARBA00022741"/>
    </source>
</evidence>
<dbReference type="SUPFAM" id="SSF90002">
    <property type="entry name" value="Hypothetical protein YjiA, C-terminal domain"/>
    <property type="match status" value="1"/>
</dbReference>
<feature type="domain" description="CobW C-terminal" evidence="7">
    <location>
        <begin position="259"/>
        <end position="353"/>
    </location>
</feature>
<keyword evidence="9" id="KW-1185">Reference proteome</keyword>
<protein>
    <submittedName>
        <fullName evidence="8">GTP-binding protein</fullName>
    </submittedName>
</protein>